<keyword evidence="6" id="KW-1185">Reference proteome</keyword>
<evidence type="ECO:0000259" key="4">
    <source>
        <dbReference type="Pfam" id="PF24883"/>
    </source>
</evidence>
<dbReference type="OrthoDB" id="538223at2759"/>
<dbReference type="STRING" id="1884261.A0A5C3QA22"/>
<organism evidence="5 6">
    <name type="scientific">Pterulicium gracile</name>
    <dbReference type="NCBI Taxonomy" id="1884261"/>
    <lineage>
        <taxon>Eukaryota</taxon>
        <taxon>Fungi</taxon>
        <taxon>Dikarya</taxon>
        <taxon>Basidiomycota</taxon>
        <taxon>Agaricomycotina</taxon>
        <taxon>Agaricomycetes</taxon>
        <taxon>Agaricomycetidae</taxon>
        <taxon>Agaricales</taxon>
        <taxon>Pleurotineae</taxon>
        <taxon>Pterulaceae</taxon>
        <taxon>Pterulicium</taxon>
    </lineage>
</organism>
<dbReference type="InterPro" id="IPR001680">
    <property type="entry name" value="WD40_rpt"/>
</dbReference>
<dbReference type="CDD" id="cd00200">
    <property type="entry name" value="WD40"/>
    <property type="match status" value="1"/>
</dbReference>
<feature type="repeat" description="WD" evidence="3">
    <location>
        <begin position="793"/>
        <end position="834"/>
    </location>
</feature>
<dbReference type="Pfam" id="PF24883">
    <property type="entry name" value="NPHP3_N"/>
    <property type="match status" value="1"/>
</dbReference>
<evidence type="ECO:0000313" key="5">
    <source>
        <dbReference type="EMBL" id="TFK98862.1"/>
    </source>
</evidence>
<keyword evidence="1 3" id="KW-0853">WD repeat</keyword>
<dbReference type="InterPro" id="IPR011047">
    <property type="entry name" value="Quinoprotein_ADH-like_sf"/>
</dbReference>
<dbReference type="PROSITE" id="PS50082">
    <property type="entry name" value="WD_REPEATS_2"/>
    <property type="match status" value="4"/>
</dbReference>
<dbReference type="Pfam" id="PF00400">
    <property type="entry name" value="WD40"/>
    <property type="match status" value="4"/>
</dbReference>
<dbReference type="InterPro" id="IPR056884">
    <property type="entry name" value="NPHP3-like_N"/>
</dbReference>
<dbReference type="PANTHER" id="PTHR45333:SF1">
    <property type="entry name" value="CHROMOSOME UNDETERMINED SCAFFOLD_625, WHOLE GENOME SHOTGUN SEQUENCE"/>
    <property type="match status" value="1"/>
</dbReference>
<feature type="repeat" description="WD" evidence="3">
    <location>
        <begin position="963"/>
        <end position="1004"/>
    </location>
</feature>
<accession>A0A5C3QA22</accession>
<protein>
    <recommendedName>
        <fullName evidence="4">Nephrocystin 3-like N-terminal domain-containing protein</fullName>
    </recommendedName>
</protein>
<proteinExistence type="predicted"/>
<dbReference type="PROSITE" id="PS50294">
    <property type="entry name" value="WD_REPEATS_REGION"/>
    <property type="match status" value="4"/>
</dbReference>
<dbReference type="PANTHER" id="PTHR45333">
    <property type="entry name" value="MEMBRANE PROTEIN-RELATED"/>
    <property type="match status" value="1"/>
</dbReference>
<dbReference type="InterPro" id="IPR019775">
    <property type="entry name" value="WD40_repeat_CS"/>
</dbReference>
<dbReference type="Proteomes" id="UP000305067">
    <property type="component" value="Unassembled WGS sequence"/>
</dbReference>
<evidence type="ECO:0000313" key="6">
    <source>
        <dbReference type="Proteomes" id="UP000305067"/>
    </source>
</evidence>
<evidence type="ECO:0000256" key="1">
    <source>
        <dbReference type="ARBA" id="ARBA00022574"/>
    </source>
</evidence>
<dbReference type="EMBL" id="ML178837">
    <property type="protein sequence ID" value="TFK98862.1"/>
    <property type="molecule type" value="Genomic_DNA"/>
</dbReference>
<evidence type="ECO:0000256" key="2">
    <source>
        <dbReference type="ARBA" id="ARBA00022737"/>
    </source>
</evidence>
<keyword evidence="2" id="KW-0677">Repeat</keyword>
<feature type="domain" description="Nephrocystin 3-like N-terminal" evidence="4">
    <location>
        <begin position="311"/>
        <end position="430"/>
    </location>
</feature>
<dbReference type="SMART" id="SM00320">
    <property type="entry name" value="WD40"/>
    <property type="match status" value="4"/>
</dbReference>
<dbReference type="PROSITE" id="PS00678">
    <property type="entry name" value="WD_REPEATS_1"/>
    <property type="match status" value="3"/>
</dbReference>
<sequence length="1117" mass="124698">MASDVTESTYKDWISRSWVARGLPPPKTDIDFLIQHLAGVLDACIDNHWYHVYTVLPKSNRTLCAKYLYTHMRQLFFTGKHAVTADGRAPDFVFQMPIRNPGFKNSLVNFVFNHRTPANLEALERNTSVCLYEGGSAAHEDAPDDHHETLLALARWLFRILSQVFSKMHPAKLAKVDLTGDNVKDKNLGYTAWASHLIQHPATVVKACASWYGKYQCITVFEFLNELIKPDCSDHPIIKTMLYSNLAPLFALVDSALSLILTTMLSVIAAHKTCRQGFHKPPILELIHVNAYYPSHRLHVVPRARQRFEPSLGASFFCSRHSPKLRQLGNIIPTLAYQLAPRSRSFALALQRAERSAMFKPHSQMMELLVAPWQISSKDREAKLPPLLIIIDALDEVEKEEGTLFLESLITATTGTQGGLKGLKILVTSRPHDKISHLAGSLPLDNVFHLETINKDDARSNIEVFFQVKFLGIKEWGRKALQTLVDRAAGLFIYAATIWRRVISNPEELPTAVELRELVQQAVAPGSRLSGGDMHGRTVSADRVGGPPGRWVVCRREGSGCSVILAERPITFEEINHLAVIGDLQRAKRTIKSLHAVLQVSTTGYIYTYHKSFPEFMLDVDRSSRITCVHSPTYTVFARNSMQTMLTSLAFNQCNLPSSYLFDNEAPDIRNRVGVGIRQVVALEYSCRFWMVHIFPFFSDQDLRQKMTLFLQEKILYWIEAMTVMGARSECWAIIMEMMPWCQKAKLPDQALAGVTSLWQRRSDRTVAASRKRGSIVLPGCLRLRSEATTVFSQHPTGAVETIGFSPDGTRVVSCSWDYCVHIWDASTGKELHKLDGNTSYRNRFWLMGLLRADMGHIDGRGEEEDHGAYCLSSWDKSIRIWDVSTCDEILRLEGHTGYVTSVSSTRIWDASTGEEKLKLNSRSSRSVTSVAPSPDGMSLVSGSRDNKVGIWNALTGEEQLQLDGHLDAVTSVRFSPDGKQVVSGSGDNSVRTWDASTGKQLDKFEGHTNTATSVSFSPDGTRVISGSYDTTLRIWDISATGSPRMDNADLEASKDDVRASYTTPGWAPNWTLDASSGWVTDKSTHSRLIWLDPSTCGVVGPSGTDWANCYTPSTSS</sequence>
<dbReference type="InterPro" id="IPR020472">
    <property type="entry name" value="WD40_PAC1"/>
</dbReference>
<dbReference type="SUPFAM" id="SSF50998">
    <property type="entry name" value="Quinoprotein alcohol dehydrogenase-like"/>
    <property type="match status" value="1"/>
</dbReference>
<dbReference type="Gene3D" id="2.130.10.10">
    <property type="entry name" value="YVTN repeat-like/Quinoprotein amine dehydrogenase"/>
    <property type="match status" value="3"/>
</dbReference>
<feature type="repeat" description="WD" evidence="3">
    <location>
        <begin position="1005"/>
        <end position="1039"/>
    </location>
</feature>
<reference evidence="5 6" key="1">
    <citation type="journal article" date="2019" name="Nat. Ecol. Evol.">
        <title>Megaphylogeny resolves global patterns of mushroom evolution.</title>
        <authorList>
            <person name="Varga T."/>
            <person name="Krizsan K."/>
            <person name="Foldi C."/>
            <person name="Dima B."/>
            <person name="Sanchez-Garcia M."/>
            <person name="Sanchez-Ramirez S."/>
            <person name="Szollosi G.J."/>
            <person name="Szarkandi J.G."/>
            <person name="Papp V."/>
            <person name="Albert L."/>
            <person name="Andreopoulos W."/>
            <person name="Angelini C."/>
            <person name="Antonin V."/>
            <person name="Barry K.W."/>
            <person name="Bougher N.L."/>
            <person name="Buchanan P."/>
            <person name="Buyck B."/>
            <person name="Bense V."/>
            <person name="Catcheside P."/>
            <person name="Chovatia M."/>
            <person name="Cooper J."/>
            <person name="Damon W."/>
            <person name="Desjardin D."/>
            <person name="Finy P."/>
            <person name="Geml J."/>
            <person name="Haridas S."/>
            <person name="Hughes K."/>
            <person name="Justo A."/>
            <person name="Karasinski D."/>
            <person name="Kautmanova I."/>
            <person name="Kiss B."/>
            <person name="Kocsube S."/>
            <person name="Kotiranta H."/>
            <person name="LaButti K.M."/>
            <person name="Lechner B.E."/>
            <person name="Liimatainen K."/>
            <person name="Lipzen A."/>
            <person name="Lukacs Z."/>
            <person name="Mihaltcheva S."/>
            <person name="Morgado L.N."/>
            <person name="Niskanen T."/>
            <person name="Noordeloos M.E."/>
            <person name="Ohm R.A."/>
            <person name="Ortiz-Santana B."/>
            <person name="Ovrebo C."/>
            <person name="Racz N."/>
            <person name="Riley R."/>
            <person name="Savchenko A."/>
            <person name="Shiryaev A."/>
            <person name="Soop K."/>
            <person name="Spirin V."/>
            <person name="Szebenyi C."/>
            <person name="Tomsovsky M."/>
            <person name="Tulloss R.E."/>
            <person name="Uehling J."/>
            <person name="Grigoriev I.V."/>
            <person name="Vagvolgyi C."/>
            <person name="Papp T."/>
            <person name="Martin F.M."/>
            <person name="Miettinen O."/>
            <person name="Hibbett D.S."/>
            <person name="Nagy L.G."/>
        </authorList>
    </citation>
    <scope>NUCLEOTIDE SEQUENCE [LARGE SCALE GENOMIC DNA]</scope>
    <source>
        <strain evidence="5 6">CBS 309.79</strain>
    </source>
</reference>
<dbReference type="AlphaFoldDB" id="A0A5C3QA22"/>
<name>A0A5C3QA22_9AGAR</name>
<feature type="repeat" description="WD" evidence="3">
    <location>
        <begin position="921"/>
        <end position="962"/>
    </location>
</feature>
<dbReference type="PRINTS" id="PR00320">
    <property type="entry name" value="GPROTEINBRPT"/>
</dbReference>
<dbReference type="InterPro" id="IPR015943">
    <property type="entry name" value="WD40/YVTN_repeat-like_dom_sf"/>
</dbReference>
<gene>
    <name evidence="5" type="ORF">BDV98DRAFT_584711</name>
</gene>
<evidence type="ECO:0000256" key="3">
    <source>
        <dbReference type="PROSITE-ProRule" id="PRU00221"/>
    </source>
</evidence>